<sequence>MNSNSRGQNRRIDLVFRPRARTVQPSFFDDPDYDPLSDDDLAAAAAVFGDDDDDYLVAAPAHGSSSSSKRPHVAAASEEAILRLQEVTGRSRLGSAGEEQCAVCRQDFRADETLRAMPCSHAFHQHCISEWLRRNAVCPLCRCRLPEEEEEDKQRRKIDL</sequence>
<dbReference type="InterPro" id="IPR013083">
    <property type="entry name" value="Znf_RING/FYVE/PHD"/>
</dbReference>
<name>A0A921QVX1_SORBI</name>
<evidence type="ECO:0000313" key="8">
    <source>
        <dbReference type="Proteomes" id="UP000807115"/>
    </source>
</evidence>
<dbReference type="SUPFAM" id="SSF57850">
    <property type="entry name" value="RING/U-box"/>
    <property type="match status" value="1"/>
</dbReference>
<protein>
    <recommendedName>
        <fullName evidence="9">RING-type domain-containing protein</fullName>
    </recommendedName>
</protein>
<keyword evidence="2 4" id="KW-0863">Zinc-finger</keyword>
<dbReference type="PROSITE" id="PS51123">
    <property type="entry name" value="OMPA_2"/>
    <property type="match status" value="1"/>
</dbReference>
<keyword evidence="1" id="KW-0479">Metal-binding</keyword>
<evidence type="ECO:0008006" key="9">
    <source>
        <dbReference type="Google" id="ProtNLM"/>
    </source>
</evidence>
<evidence type="ECO:0000256" key="3">
    <source>
        <dbReference type="ARBA" id="ARBA00022833"/>
    </source>
</evidence>
<organism evidence="7 8">
    <name type="scientific">Sorghum bicolor</name>
    <name type="common">Sorghum</name>
    <name type="synonym">Sorghum vulgare</name>
    <dbReference type="NCBI Taxonomy" id="4558"/>
    <lineage>
        <taxon>Eukaryota</taxon>
        <taxon>Viridiplantae</taxon>
        <taxon>Streptophyta</taxon>
        <taxon>Embryophyta</taxon>
        <taxon>Tracheophyta</taxon>
        <taxon>Spermatophyta</taxon>
        <taxon>Magnoliopsida</taxon>
        <taxon>Liliopsida</taxon>
        <taxon>Poales</taxon>
        <taxon>Poaceae</taxon>
        <taxon>PACMAD clade</taxon>
        <taxon>Panicoideae</taxon>
        <taxon>Andropogonodae</taxon>
        <taxon>Andropogoneae</taxon>
        <taxon>Sorghinae</taxon>
        <taxon>Sorghum</taxon>
    </lineage>
</organism>
<reference evidence="7" key="1">
    <citation type="journal article" date="2019" name="BMC Genomics">
        <title>A new reference genome for Sorghum bicolor reveals high levels of sequence similarity between sweet and grain genotypes: implications for the genetics of sugar metabolism.</title>
        <authorList>
            <person name="Cooper E.A."/>
            <person name="Brenton Z.W."/>
            <person name="Flinn B.S."/>
            <person name="Jenkins J."/>
            <person name="Shu S."/>
            <person name="Flowers D."/>
            <person name="Luo F."/>
            <person name="Wang Y."/>
            <person name="Xia P."/>
            <person name="Barry K."/>
            <person name="Daum C."/>
            <person name="Lipzen A."/>
            <person name="Yoshinaga Y."/>
            <person name="Schmutz J."/>
            <person name="Saski C."/>
            <person name="Vermerris W."/>
            <person name="Kresovich S."/>
        </authorList>
    </citation>
    <scope>NUCLEOTIDE SEQUENCE</scope>
</reference>
<dbReference type="GO" id="GO:0008270">
    <property type="term" value="F:zinc ion binding"/>
    <property type="evidence" value="ECO:0007669"/>
    <property type="project" value="UniProtKB-KW"/>
</dbReference>
<evidence type="ECO:0000256" key="2">
    <source>
        <dbReference type="ARBA" id="ARBA00022771"/>
    </source>
</evidence>
<dbReference type="PANTHER" id="PTHR45931">
    <property type="entry name" value="SI:CH211-59O9.10"/>
    <property type="match status" value="1"/>
</dbReference>
<evidence type="ECO:0000256" key="1">
    <source>
        <dbReference type="ARBA" id="ARBA00022723"/>
    </source>
</evidence>
<proteinExistence type="predicted"/>
<accession>A0A921QVX1</accession>
<dbReference type="AlphaFoldDB" id="A0A921QVX1"/>
<dbReference type="Proteomes" id="UP000807115">
    <property type="component" value="Chromosome 5"/>
</dbReference>
<dbReference type="Gramene" id="EES08067">
    <property type="protein sequence ID" value="EES08067"/>
    <property type="gene ID" value="SORBI_3005G055501"/>
</dbReference>
<evidence type="ECO:0000259" key="6">
    <source>
        <dbReference type="PROSITE" id="PS51123"/>
    </source>
</evidence>
<dbReference type="PROSITE" id="PS50089">
    <property type="entry name" value="ZF_RING_2"/>
    <property type="match status" value="1"/>
</dbReference>
<dbReference type="PANTHER" id="PTHR45931:SF23">
    <property type="entry name" value="OS12G0134500 PROTEIN"/>
    <property type="match status" value="1"/>
</dbReference>
<dbReference type="CDD" id="cd16454">
    <property type="entry name" value="RING-H2_PA-TM-RING"/>
    <property type="match status" value="1"/>
</dbReference>
<comment type="caution">
    <text evidence="7">The sequence shown here is derived from an EMBL/GenBank/DDBJ whole genome shotgun (WGS) entry which is preliminary data.</text>
</comment>
<dbReference type="EMBL" id="CM027684">
    <property type="protein sequence ID" value="KAG0528962.1"/>
    <property type="molecule type" value="Genomic_DNA"/>
</dbReference>
<gene>
    <name evidence="7" type="ORF">BDA96_05G057200</name>
</gene>
<keyword evidence="3" id="KW-0862">Zinc</keyword>
<dbReference type="SMART" id="SM00184">
    <property type="entry name" value="RING"/>
    <property type="match status" value="1"/>
</dbReference>
<dbReference type="Pfam" id="PF13639">
    <property type="entry name" value="zf-RING_2"/>
    <property type="match status" value="1"/>
</dbReference>
<evidence type="ECO:0000259" key="5">
    <source>
        <dbReference type="PROSITE" id="PS50089"/>
    </source>
</evidence>
<dbReference type="InterPro" id="IPR001841">
    <property type="entry name" value="Znf_RING"/>
</dbReference>
<dbReference type="OMA" id="SAGEEQC"/>
<reference evidence="7" key="2">
    <citation type="submission" date="2020-10" db="EMBL/GenBank/DDBJ databases">
        <authorList>
            <person name="Cooper E.A."/>
            <person name="Brenton Z.W."/>
            <person name="Flinn B.S."/>
            <person name="Jenkins J."/>
            <person name="Shu S."/>
            <person name="Flowers D."/>
            <person name="Luo F."/>
            <person name="Wang Y."/>
            <person name="Xia P."/>
            <person name="Barry K."/>
            <person name="Daum C."/>
            <person name="Lipzen A."/>
            <person name="Yoshinaga Y."/>
            <person name="Schmutz J."/>
            <person name="Saski C."/>
            <person name="Vermerris W."/>
            <person name="Kresovich S."/>
        </authorList>
    </citation>
    <scope>NUCLEOTIDE SEQUENCE</scope>
</reference>
<evidence type="ECO:0000256" key="4">
    <source>
        <dbReference type="PROSITE-ProRule" id="PRU00175"/>
    </source>
</evidence>
<evidence type="ECO:0000313" key="7">
    <source>
        <dbReference type="EMBL" id="KAG0528962.1"/>
    </source>
</evidence>
<dbReference type="OrthoDB" id="693546at2759"/>
<dbReference type="InterPro" id="IPR051834">
    <property type="entry name" value="RING_finger_E3_ligase"/>
</dbReference>
<feature type="domain" description="OmpA-like" evidence="6">
    <location>
        <begin position="1"/>
        <end position="20"/>
    </location>
</feature>
<dbReference type="Gene3D" id="3.30.40.10">
    <property type="entry name" value="Zinc/RING finger domain, C3HC4 (zinc finger)"/>
    <property type="match status" value="1"/>
</dbReference>
<dbReference type="InterPro" id="IPR006665">
    <property type="entry name" value="OmpA-like"/>
</dbReference>
<feature type="domain" description="RING-type" evidence="5">
    <location>
        <begin position="101"/>
        <end position="142"/>
    </location>
</feature>